<dbReference type="RefSeq" id="WP_135876204.1">
    <property type="nucleotide sequence ID" value="NZ_SRSO01000006.1"/>
</dbReference>
<dbReference type="InterPro" id="IPR010496">
    <property type="entry name" value="AL/BT2_dom"/>
</dbReference>
<dbReference type="OrthoDB" id="9787527at2"/>
<dbReference type="PROSITE" id="PS51257">
    <property type="entry name" value="PROKAR_LIPOPROTEIN"/>
    <property type="match status" value="1"/>
</dbReference>
<gene>
    <name evidence="2" type="ORF">EM932_05620</name>
</gene>
<dbReference type="AlphaFoldDB" id="A0A4S1DZ65"/>
<comment type="caution">
    <text evidence="2">The sequence shown here is derived from an EMBL/GenBank/DDBJ whole genome shotgun (WGS) entry which is preliminary data.</text>
</comment>
<reference evidence="2 3" key="1">
    <citation type="submission" date="2019-04" db="EMBL/GenBank/DDBJ databases">
        <authorList>
            <person name="Liu A."/>
        </authorList>
    </citation>
    <scope>NUCLEOTIDE SEQUENCE [LARGE SCALE GENOMIC DNA]</scope>
    <source>
        <strain evidence="2 3">RZ03</strain>
    </source>
</reference>
<keyword evidence="3" id="KW-1185">Reference proteome</keyword>
<feature type="domain" description="3-keto-alpha-glucoside-1,2-lyase/3-keto-2-hydroxy-glucal hydratase" evidence="1">
    <location>
        <begin position="36"/>
        <end position="265"/>
    </location>
</feature>
<evidence type="ECO:0000259" key="1">
    <source>
        <dbReference type="Pfam" id="PF06439"/>
    </source>
</evidence>
<sequence>MRNYSRLIYIILVLLVVSCKEKPNTKDTKTVEVPEKWISLFNGKDLNDWTVKIKGHPAGVNYKNTFVAKDGCLKVNYDEYDDTFNSTFGHIYYKKVFSNYKLRLQYRFTGKQLSDGASWATANSGVMIHCEDPKNIGLDQNFPISIEVQLLGGLGVGERPTANLCTPGTHVVLDNKIATDHCFESSSKTYHGDQWVNLEIEVRNDSIIKHLINNEVVFTYTKPQIGGAVDYNEQFWKRKEGEPLKKGYISLQSESHPVEFKNIELLEL</sequence>
<dbReference type="GO" id="GO:0016787">
    <property type="term" value="F:hydrolase activity"/>
    <property type="evidence" value="ECO:0007669"/>
    <property type="project" value="InterPro"/>
</dbReference>
<protein>
    <submittedName>
        <fullName evidence="2">DUF1080 domain-containing protein</fullName>
    </submittedName>
</protein>
<evidence type="ECO:0000313" key="2">
    <source>
        <dbReference type="EMBL" id="TGV03510.1"/>
    </source>
</evidence>
<dbReference type="Pfam" id="PF06439">
    <property type="entry name" value="3keto-disac_hyd"/>
    <property type="match status" value="1"/>
</dbReference>
<name>A0A4S1DZ65_9FLAO</name>
<dbReference type="Proteomes" id="UP000307602">
    <property type="component" value="Unassembled WGS sequence"/>
</dbReference>
<organism evidence="2 3">
    <name type="scientific">Flavivirga rizhaonensis</name>
    <dbReference type="NCBI Taxonomy" id="2559571"/>
    <lineage>
        <taxon>Bacteria</taxon>
        <taxon>Pseudomonadati</taxon>
        <taxon>Bacteroidota</taxon>
        <taxon>Flavobacteriia</taxon>
        <taxon>Flavobacteriales</taxon>
        <taxon>Flavobacteriaceae</taxon>
        <taxon>Flavivirga</taxon>
    </lineage>
</organism>
<evidence type="ECO:0000313" key="3">
    <source>
        <dbReference type="Proteomes" id="UP000307602"/>
    </source>
</evidence>
<dbReference type="Gene3D" id="2.60.120.560">
    <property type="entry name" value="Exo-inulinase, domain 1"/>
    <property type="match status" value="1"/>
</dbReference>
<proteinExistence type="predicted"/>
<dbReference type="EMBL" id="SRSO01000006">
    <property type="protein sequence ID" value="TGV03510.1"/>
    <property type="molecule type" value="Genomic_DNA"/>
</dbReference>
<accession>A0A4S1DZ65</accession>